<accession>A0A2G0Q337</accession>
<name>A0A2G0Q337_XENHO</name>
<dbReference type="EMBL" id="NJAI01000006">
    <property type="protein sequence ID" value="PHM53621.1"/>
    <property type="molecule type" value="Genomic_DNA"/>
</dbReference>
<keyword evidence="1" id="KW-1133">Transmembrane helix</keyword>
<proteinExistence type="predicted"/>
<sequence length="101" mass="10984">MNSIPVLRDKFEHHQVIIYFAAVVAAAIISLSISGTSDLKDAINPALALMLFVTFLQVPLADLGQAFTRIRFLGVLLGTNFLVVPLLLVVLIQLLPPDPYA</sequence>
<dbReference type="InterPro" id="IPR038770">
    <property type="entry name" value="Na+/solute_symporter_sf"/>
</dbReference>
<feature type="transmembrane region" description="Helical" evidence="1">
    <location>
        <begin position="16"/>
        <end position="36"/>
    </location>
</feature>
<evidence type="ECO:0000256" key="1">
    <source>
        <dbReference type="SAM" id="Phobius"/>
    </source>
</evidence>
<feature type="transmembrane region" description="Helical" evidence="1">
    <location>
        <begin position="72"/>
        <end position="95"/>
    </location>
</feature>
<reference evidence="2 3" key="1">
    <citation type="journal article" date="2017" name="Nat. Microbiol.">
        <title>Natural product diversity associated with the nematode symbionts Photorhabdus and Xenorhabdus.</title>
        <authorList>
            <person name="Tobias N.J."/>
            <person name="Wolff H."/>
            <person name="Djahanschiri B."/>
            <person name="Grundmann F."/>
            <person name="Kronenwerth M."/>
            <person name="Shi Y.M."/>
            <person name="Simonyi S."/>
            <person name="Grun P."/>
            <person name="Shapiro-Ilan D."/>
            <person name="Pidot S.J."/>
            <person name="Stinear T.P."/>
            <person name="Ebersberger I."/>
            <person name="Bode H.B."/>
        </authorList>
    </citation>
    <scope>NUCLEOTIDE SEQUENCE [LARGE SCALE GENOMIC DNA]</scope>
    <source>
        <strain evidence="2 3">DSM 17903</strain>
    </source>
</reference>
<evidence type="ECO:0000313" key="3">
    <source>
        <dbReference type="Proteomes" id="UP000225433"/>
    </source>
</evidence>
<protein>
    <submittedName>
        <fullName evidence="2">Arsenic resistance protein</fullName>
    </submittedName>
</protein>
<dbReference type="Gene3D" id="1.20.1530.20">
    <property type="match status" value="1"/>
</dbReference>
<comment type="caution">
    <text evidence="2">The sequence shown here is derived from an EMBL/GenBank/DDBJ whole genome shotgun (WGS) entry which is preliminary data.</text>
</comment>
<keyword evidence="1" id="KW-0812">Transmembrane</keyword>
<dbReference type="Proteomes" id="UP000225433">
    <property type="component" value="Unassembled WGS sequence"/>
</dbReference>
<dbReference type="AlphaFoldDB" id="A0A2G0Q337"/>
<organism evidence="2 3">
    <name type="scientific">Xenorhabdus hominickii</name>
    <dbReference type="NCBI Taxonomy" id="351679"/>
    <lineage>
        <taxon>Bacteria</taxon>
        <taxon>Pseudomonadati</taxon>
        <taxon>Pseudomonadota</taxon>
        <taxon>Gammaproteobacteria</taxon>
        <taxon>Enterobacterales</taxon>
        <taxon>Morganellaceae</taxon>
        <taxon>Xenorhabdus</taxon>
    </lineage>
</organism>
<gene>
    <name evidence="2" type="ORF">Xhom_03620</name>
</gene>
<keyword evidence="1" id="KW-0472">Membrane</keyword>
<evidence type="ECO:0000313" key="2">
    <source>
        <dbReference type="EMBL" id="PHM53621.1"/>
    </source>
</evidence>
<feature type="transmembrane region" description="Helical" evidence="1">
    <location>
        <begin position="42"/>
        <end position="60"/>
    </location>
</feature>